<evidence type="ECO:0000256" key="4">
    <source>
        <dbReference type="ARBA" id="ARBA00023098"/>
    </source>
</evidence>
<evidence type="ECO:0000259" key="7">
    <source>
        <dbReference type="Pfam" id="PF23024"/>
    </source>
</evidence>
<accession>A0A1H6EAN1</accession>
<dbReference type="InterPro" id="IPR042099">
    <property type="entry name" value="ANL_N_sf"/>
</dbReference>
<evidence type="ECO:0000313" key="8">
    <source>
        <dbReference type="EMBL" id="SEG93984.1"/>
    </source>
</evidence>
<evidence type="ECO:0000313" key="9">
    <source>
        <dbReference type="Proteomes" id="UP000236754"/>
    </source>
</evidence>
<gene>
    <name evidence="8" type="ORF">SAMN05216223_1295</name>
</gene>
<protein>
    <submittedName>
        <fullName evidence="8">Long chain fatty acid CoA FadD26</fullName>
    </submittedName>
</protein>
<dbReference type="AlphaFoldDB" id="A0A1H6EAN1"/>
<feature type="domain" description="AMP-dependent synthetase/ligase" evidence="6">
    <location>
        <begin position="55"/>
        <end position="442"/>
    </location>
</feature>
<dbReference type="Gene3D" id="3.30.300.30">
    <property type="match status" value="1"/>
</dbReference>
<proteinExistence type="inferred from homology"/>
<dbReference type="Pfam" id="PF00501">
    <property type="entry name" value="AMP-binding"/>
    <property type="match status" value="1"/>
</dbReference>
<dbReference type="PANTHER" id="PTHR22754:SF32">
    <property type="entry name" value="DISCO-INTERACTING PROTEIN 2"/>
    <property type="match status" value="1"/>
</dbReference>
<dbReference type="EMBL" id="FNVU01000029">
    <property type="protein sequence ID" value="SEG93984.1"/>
    <property type="molecule type" value="Genomic_DNA"/>
</dbReference>
<dbReference type="InterPro" id="IPR000873">
    <property type="entry name" value="AMP-dep_synth/lig_dom"/>
</dbReference>
<evidence type="ECO:0000256" key="1">
    <source>
        <dbReference type="ARBA" id="ARBA00006432"/>
    </source>
</evidence>
<evidence type="ECO:0000259" key="6">
    <source>
        <dbReference type="Pfam" id="PF00501"/>
    </source>
</evidence>
<sequence length="619" mass="65959">MSIRGSGAHPPSSVLGDRREVPEISADVPETLDAYLIRASLLASERIAFTFVDFDADALGHRTAITWAELDQRVEATARTLVAVGATGERVAVVAPQGLEYVVGFLAALRARAIAVPLFAPHLPGHDERLVSALDDSAPVCLLTTPKERESVRTFCAKRGLPGAERILAIGGTRVSEPPSGDWGTQTHGTPRPEDCAYLQYTSGSTSTPTGVEITHANVVANVRQAVAAYGIDGRNQVVSWLPLFHDMGLVLALAIPVVGLVHSVIMDPAAFVRQPARWLRLVADHPGAITAAPNFAYDYCVRRVPEELRGAFSLQEVSVMINGSEPIKSDTVRRFQNAFGSSGLNPRAVRPSYGLAEATVFVATSRAGELPCVTAFDRALLGRGVARPVAPAAREGAVEIIACGEPVGQDVAVVDTQSRRQPDGSVGEIWVRGPNVARGYWRCAARSADIFGAALTDPDTAPADGPWLRTGDLGVVHDGRLYITGRIKDLVIIDGTNHYPHDIEATVQDAHGLIRPDHVAAFSLTVDGDERLVVVAEHARFVADPDPAHEAIARAVRRAIVTGHGVSVHDFVLAPPGAVPRTSSGKVSRDACRRRYLDGVWGSPSRRRPDLAGAGGDE</sequence>
<comment type="similarity">
    <text evidence="1">Belongs to the ATP-dependent AMP-binding enzyme family.</text>
</comment>
<dbReference type="InterPro" id="IPR025110">
    <property type="entry name" value="AMP-bd_C"/>
</dbReference>
<keyword evidence="3" id="KW-0276">Fatty acid metabolism</keyword>
<organism evidence="8 9">
    <name type="scientific">Actinacidiphila yanglinensis</name>
    <dbReference type="NCBI Taxonomy" id="310779"/>
    <lineage>
        <taxon>Bacteria</taxon>
        <taxon>Bacillati</taxon>
        <taxon>Actinomycetota</taxon>
        <taxon>Actinomycetes</taxon>
        <taxon>Kitasatosporales</taxon>
        <taxon>Streptomycetaceae</taxon>
        <taxon>Actinacidiphila</taxon>
    </lineage>
</organism>
<reference evidence="8 9" key="1">
    <citation type="submission" date="2016-10" db="EMBL/GenBank/DDBJ databases">
        <authorList>
            <person name="de Groot N.N."/>
        </authorList>
    </citation>
    <scope>NUCLEOTIDE SEQUENCE [LARGE SCALE GENOMIC DNA]</scope>
    <source>
        <strain evidence="8 9">CGMCC 4.2023</strain>
    </source>
</reference>
<dbReference type="PANTHER" id="PTHR22754">
    <property type="entry name" value="DISCO-INTERACTING PROTEIN 2 DIP2 -RELATED"/>
    <property type="match status" value="1"/>
</dbReference>
<dbReference type="CDD" id="cd05931">
    <property type="entry name" value="FAAL"/>
    <property type="match status" value="1"/>
</dbReference>
<feature type="region of interest" description="Disordered" evidence="5">
    <location>
        <begin position="1"/>
        <end position="20"/>
    </location>
</feature>
<dbReference type="GO" id="GO:0006633">
    <property type="term" value="P:fatty acid biosynthetic process"/>
    <property type="evidence" value="ECO:0007669"/>
    <property type="project" value="TreeGrafter"/>
</dbReference>
<dbReference type="InterPro" id="IPR045851">
    <property type="entry name" value="AMP-bd_C_sf"/>
</dbReference>
<keyword evidence="4" id="KW-0443">Lipid metabolism</keyword>
<evidence type="ECO:0000256" key="5">
    <source>
        <dbReference type="SAM" id="MobiDB-lite"/>
    </source>
</evidence>
<dbReference type="InterPro" id="IPR040097">
    <property type="entry name" value="FAAL/FAAC"/>
</dbReference>
<dbReference type="GO" id="GO:0005886">
    <property type="term" value="C:plasma membrane"/>
    <property type="evidence" value="ECO:0007669"/>
    <property type="project" value="TreeGrafter"/>
</dbReference>
<dbReference type="Gene3D" id="3.40.50.12780">
    <property type="entry name" value="N-terminal domain of ligase-like"/>
    <property type="match status" value="1"/>
</dbReference>
<dbReference type="OrthoDB" id="3671040at2"/>
<keyword evidence="2" id="KW-0436">Ligase</keyword>
<dbReference type="GO" id="GO:0016874">
    <property type="term" value="F:ligase activity"/>
    <property type="evidence" value="ECO:0007669"/>
    <property type="project" value="UniProtKB-KW"/>
</dbReference>
<dbReference type="RefSeq" id="WP_160145194.1">
    <property type="nucleotide sequence ID" value="NZ_FNVU01000029.1"/>
</dbReference>
<dbReference type="FunFam" id="3.40.50.12780:FF:000013">
    <property type="entry name" value="Long-chain-fatty-acid--AMP ligase FadD32"/>
    <property type="match status" value="1"/>
</dbReference>
<dbReference type="Proteomes" id="UP000236754">
    <property type="component" value="Unassembled WGS sequence"/>
</dbReference>
<name>A0A1H6EAN1_9ACTN</name>
<dbReference type="GO" id="GO:0071766">
    <property type="term" value="P:Actinobacterium-type cell wall biogenesis"/>
    <property type="evidence" value="ECO:0007669"/>
    <property type="project" value="UniProtKB-ARBA"/>
</dbReference>
<dbReference type="SUPFAM" id="SSF56801">
    <property type="entry name" value="Acetyl-CoA synthetase-like"/>
    <property type="match status" value="1"/>
</dbReference>
<feature type="domain" description="AMP-binding enzyme C-terminal" evidence="7">
    <location>
        <begin position="490"/>
        <end position="599"/>
    </location>
</feature>
<dbReference type="GO" id="GO:0070566">
    <property type="term" value="F:adenylyltransferase activity"/>
    <property type="evidence" value="ECO:0007669"/>
    <property type="project" value="TreeGrafter"/>
</dbReference>
<evidence type="ECO:0000256" key="3">
    <source>
        <dbReference type="ARBA" id="ARBA00022832"/>
    </source>
</evidence>
<dbReference type="Pfam" id="PF23024">
    <property type="entry name" value="AMP-dom_DIP2-like"/>
    <property type="match status" value="1"/>
</dbReference>
<evidence type="ECO:0000256" key="2">
    <source>
        <dbReference type="ARBA" id="ARBA00022598"/>
    </source>
</evidence>
<keyword evidence="9" id="KW-1185">Reference proteome</keyword>